<sequence length="177" mass="19707">MPSKYVFVKEYTVQAHNRLIHTRTFKFICKQCSAPTVRETFGSRPLYCEQCRPPKPKTIKATTNPKKSQPKKPKRSITPSHKIAGKHSNTEETPSRFQPTHNLVVTASGEKIPVALVPTQTPELFSVHTADNWGGHSPIEYDTKRGLLSLGQPLVTSTLEALSPKPDSAFSNIRKSS</sequence>
<protein>
    <submittedName>
        <fullName evidence="2">Uncharacterized protein</fullName>
    </submittedName>
</protein>
<reference evidence="2" key="1">
    <citation type="submission" date="2021-05" db="EMBL/GenBank/DDBJ databases">
        <authorList>
            <person name="Pietrasiak N."/>
            <person name="Ward R."/>
            <person name="Stajich J.E."/>
            <person name="Kurbessoian T."/>
        </authorList>
    </citation>
    <scope>NUCLEOTIDE SEQUENCE</scope>
    <source>
        <strain evidence="2">CPER-KK1</strain>
    </source>
</reference>
<evidence type="ECO:0000313" key="2">
    <source>
        <dbReference type="EMBL" id="MBW4546333.1"/>
    </source>
</evidence>
<dbReference type="AlphaFoldDB" id="A0A951PN08"/>
<feature type="region of interest" description="Disordered" evidence="1">
    <location>
        <begin position="52"/>
        <end position="98"/>
    </location>
</feature>
<name>A0A951PN08_9CYAN</name>
<proteinExistence type="predicted"/>
<organism evidence="2 3">
    <name type="scientific">Symplocastrum torsivum CPER-KK1</name>
    <dbReference type="NCBI Taxonomy" id="450513"/>
    <lineage>
        <taxon>Bacteria</taxon>
        <taxon>Bacillati</taxon>
        <taxon>Cyanobacteriota</taxon>
        <taxon>Cyanophyceae</taxon>
        <taxon>Oscillatoriophycideae</taxon>
        <taxon>Oscillatoriales</taxon>
        <taxon>Microcoleaceae</taxon>
        <taxon>Symplocastrum</taxon>
    </lineage>
</organism>
<dbReference type="Proteomes" id="UP000753908">
    <property type="component" value="Unassembled WGS sequence"/>
</dbReference>
<evidence type="ECO:0000313" key="3">
    <source>
        <dbReference type="Proteomes" id="UP000753908"/>
    </source>
</evidence>
<dbReference type="EMBL" id="JAHHIF010000024">
    <property type="protein sequence ID" value="MBW4546333.1"/>
    <property type="molecule type" value="Genomic_DNA"/>
</dbReference>
<reference evidence="2" key="2">
    <citation type="journal article" date="2022" name="Microbiol. Resour. Announc.">
        <title>Metagenome Sequencing to Explore Phylogenomics of Terrestrial Cyanobacteria.</title>
        <authorList>
            <person name="Ward R.D."/>
            <person name="Stajich J.E."/>
            <person name="Johansen J.R."/>
            <person name="Huntemann M."/>
            <person name="Clum A."/>
            <person name="Foster B."/>
            <person name="Foster B."/>
            <person name="Roux S."/>
            <person name="Palaniappan K."/>
            <person name="Varghese N."/>
            <person name="Mukherjee S."/>
            <person name="Reddy T.B.K."/>
            <person name="Daum C."/>
            <person name="Copeland A."/>
            <person name="Chen I.A."/>
            <person name="Ivanova N.N."/>
            <person name="Kyrpides N.C."/>
            <person name="Shapiro N."/>
            <person name="Eloe-Fadrosh E.A."/>
            <person name="Pietrasiak N."/>
        </authorList>
    </citation>
    <scope>NUCLEOTIDE SEQUENCE</scope>
    <source>
        <strain evidence="2">CPER-KK1</strain>
    </source>
</reference>
<gene>
    <name evidence="2" type="ORF">KME25_18085</name>
</gene>
<comment type="caution">
    <text evidence="2">The sequence shown here is derived from an EMBL/GenBank/DDBJ whole genome shotgun (WGS) entry which is preliminary data.</text>
</comment>
<accession>A0A951PN08</accession>
<evidence type="ECO:0000256" key="1">
    <source>
        <dbReference type="SAM" id="MobiDB-lite"/>
    </source>
</evidence>